<proteinExistence type="predicted"/>
<reference evidence="2" key="1">
    <citation type="submission" date="2017-04" db="EMBL/GenBank/DDBJ databases">
        <title>Genome evolution of the luminous symbionts of deep sea anglerfish.</title>
        <authorList>
            <person name="Hendry T.A."/>
        </authorList>
    </citation>
    <scope>NUCLEOTIDE SEQUENCE [LARGE SCALE GENOMIC DNA]</scope>
</reference>
<accession>A0A2A5T7I4</accession>
<dbReference type="RefSeq" id="WP_097355652.1">
    <property type="nucleotide sequence ID" value="NZ_CAWNJE010000012.1"/>
</dbReference>
<keyword evidence="2" id="KW-1185">Reference proteome</keyword>
<gene>
    <name evidence="1" type="ORF">BTN49_0101</name>
</gene>
<dbReference type="EMBL" id="NBYY01000003">
    <property type="protein sequence ID" value="PCS24107.1"/>
    <property type="molecule type" value="Genomic_DNA"/>
</dbReference>
<evidence type="ECO:0000313" key="1">
    <source>
        <dbReference type="EMBL" id="PCS24107.1"/>
    </source>
</evidence>
<protein>
    <submittedName>
        <fullName evidence="1">Uncharacterized protein</fullName>
    </submittedName>
</protein>
<dbReference type="GeneID" id="66950782"/>
<sequence length="84" mass="9581">MNNGDKAKIKNSVDTEQRHDIPDGNVEFYYLEIDTVIGIWCQPFLFTLVDKTNRQMVFTAKLGWMTNFACLLSSASMMPAARKC</sequence>
<evidence type="ECO:0000313" key="2">
    <source>
        <dbReference type="Proteomes" id="UP000219020"/>
    </source>
</evidence>
<dbReference type="AlphaFoldDB" id="A0A2A5T7I4"/>
<dbReference type="Proteomes" id="UP000219020">
    <property type="component" value="Unassembled WGS sequence"/>
</dbReference>
<comment type="caution">
    <text evidence="1">The sequence shown here is derived from an EMBL/GenBank/DDBJ whole genome shotgun (WGS) entry which is preliminary data.</text>
</comment>
<organism evidence="1 2">
    <name type="scientific">Candidatus Enterovibrio escicola</name>
    <dbReference type="NCBI Taxonomy" id="1927127"/>
    <lineage>
        <taxon>Bacteria</taxon>
        <taxon>Pseudomonadati</taxon>
        <taxon>Pseudomonadota</taxon>
        <taxon>Gammaproteobacteria</taxon>
        <taxon>Vibrionales</taxon>
        <taxon>Vibrionaceae</taxon>
        <taxon>Enterovibrio</taxon>
    </lineage>
</organism>
<name>A0A2A5T7I4_9GAMM</name>